<reference evidence="1" key="1">
    <citation type="journal article" date="2021" name="Nat. Commun.">
        <title>Genetic determinants of endophytism in the Arabidopsis root mycobiome.</title>
        <authorList>
            <person name="Mesny F."/>
            <person name="Miyauchi S."/>
            <person name="Thiergart T."/>
            <person name="Pickel B."/>
            <person name="Atanasova L."/>
            <person name="Karlsson M."/>
            <person name="Huettel B."/>
            <person name="Barry K.W."/>
            <person name="Haridas S."/>
            <person name="Chen C."/>
            <person name="Bauer D."/>
            <person name="Andreopoulos W."/>
            <person name="Pangilinan J."/>
            <person name="LaButti K."/>
            <person name="Riley R."/>
            <person name="Lipzen A."/>
            <person name="Clum A."/>
            <person name="Drula E."/>
            <person name="Henrissat B."/>
            <person name="Kohler A."/>
            <person name="Grigoriev I.V."/>
            <person name="Martin F.M."/>
            <person name="Hacquard S."/>
        </authorList>
    </citation>
    <scope>NUCLEOTIDE SEQUENCE</scope>
    <source>
        <strain evidence="1">MPI-CAGE-AT-0147</strain>
    </source>
</reference>
<accession>A0A9P9F853</accession>
<sequence length="218" mass="23926">MERWRGPRLESGESPEEGRRGCILDAAHVRGNVSGWVSCNSAWHVAQSGLIRRRRAVVLDAGGRLEREREESTIFVANAADGIPSRLFYLLTCLVPSSSKVPTNLVLAHFTGESDIPCYSRHVQDSRYCTKRVPANCALLSAARMAIASRQRIPQYRLLSDSKHPYSQTGSLGRHAVAAGRRGLKATSVGCHGSITHCLSLERSTARVVLRNLGSYET</sequence>
<gene>
    <name evidence="1" type="ORF">EDB81DRAFT_414331</name>
</gene>
<dbReference type="EMBL" id="JAGMUV010000005">
    <property type="protein sequence ID" value="KAH7157148.1"/>
    <property type="molecule type" value="Genomic_DNA"/>
</dbReference>
<organism evidence="1 2">
    <name type="scientific">Dactylonectria macrodidyma</name>
    <dbReference type="NCBI Taxonomy" id="307937"/>
    <lineage>
        <taxon>Eukaryota</taxon>
        <taxon>Fungi</taxon>
        <taxon>Dikarya</taxon>
        <taxon>Ascomycota</taxon>
        <taxon>Pezizomycotina</taxon>
        <taxon>Sordariomycetes</taxon>
        <taxon>Hypocreomycetidae</taxon>
        <taxon>Hypocreales</taxon>
        <taxon>Nectriaceae</taxon>
        <taxon>Dactylonectria</taxon>
    </lineage>
</organism>
<name>A0A9P9F853_9HYPO</name>
<comment type="caution">
    <text evidence="1">The sequence shown here is derived from an EMBL/GenBank/DDBJ whole genome shotgun (WGS) entry which is preliminary data.</text>
</comment>
<proteinExistence type="predicted"/>
<evidence type="ECO:0000313" key="1">
    <source>
        <dbReference type="EMBL" id="KAH7157148.1"/>
    </source>
</evidence>
<dbReference type="Proteomes" id="UP000738349">
    <property type="component" value="Unassembled WGS sequence"/>
</dbReference>
<evidence type="ECO:0000313" key="2">
    <source>
        <dbReference type="Proteomes" id="UP000738349"/>
    </source>
</evidence>
<keyword evidence="2" id="KW-1185">Reference proteome</keyword>
<protein>
    <submittedName>
        <fullName evidence="1">Uncharacterized protein</fullName>
    </submittedName>
</protein>
<dbReference type="AlphaFoldDB" id="A0A9P9F853"/>